<dbReference type="PANTHER" id="PTHR37485">
    <property type="entry name" value="CELL DIVISION PROTEIN FTSB"/>
    <property type="match status" value="1"/>
</dbReference>
<reference evidence="8 9" key="1">
    <citation type="journal article" date="2011" name="Front. Microbiol.">
        <title>Genomic signatures of strain selection and enhancement in Bacillus atrophaeus var. globigii, a historical biowarfare simulant.</title>
        <authorList>
            <person name="Gibbons H.S."/>
            <person name="Broomall S.M."/>
            <person name="McNew L.A."/>
            <person name="Daligault H."/>
            <person name="Chapman C."/>
            <person name="Bruce D."/>
            <person name="Karavis M."/>
            <person name="Krepps M."/>
            <person name="McGregor P.A."/>
            <person name="Hong C."/>
            <person name="Park K.H."/>
            <person name="Akmal A."/>
            <person name="Feldman A."/>
            <person name="Lin J.S."/>
            <person name="Chang W.E."/>
            <person name="Higgs B.W."/>
            <person name="Demirev P."/>
            <person name="Lindquist J."/>
            <person name="Liem A."/>
            <person name="Fochler E."/>
            <person name="Read T.D."/>
            <person name="Tapia R."/>
            <person name="Johnson S."/>
            <person name="Bishop-Lilly K.A."/>
            <person name="Detter C."/>
            <person name="Han C."/>
            <person name="Sozhamannan S."/>
            <person name="Rosenzweig C.N."/>
            <person name="Skowronski E.W."/>
        </authorList>
    </citation>
    <scope>NUCLEOTIDE SEQUENCE [LARGE SCALE GENOMIC DNA]</scope>
    <source>
        <strain evidence="8 9">PIT1</strain>
    </source>
</reference>
<keyword evidence="7" id="KW-0997">Cell inner membrane</keyword>
<dbReference type="OrthoDB" id="7061211at2"/>
<keyword evidence="9" id="KW-1185">Reference proteome</keyword>
<dbReference type="EMBL" id="PIQG01000001">
    <property type="protein sequence ID" value="RUO79453.1"/>
    <property type="molecule type" value="Genomic_DNA"/>
</dbReference>
<evidence type="ECO:0000313" key="8">
    <source>
        <dbReference type="EMBL" id="RUO79453.1"/>
    </source>
</evidence>
<comment type="caution">
    <text evidence="8">The sequence shown here is derived from an EMBL/GenBank/DDBJ whole genome shotgun (WGS) entry which is preliminary data.</text>
</comment>
<keyword evidence="1 7" id="KW-1003">Cell membrane</keyword>
<evidence type="ECO:0000313" key="9">
    <source>
        <dbReference type="Proteomes" id="UP000288279"/>
    </source>
</evidence>
<dbReference type="GO" id="GO:0043093">
    <property type="term" value="P:FtsZ-dependent cytokinesis"/>
    <property type="evidence" value="ECO:0007669"/>
    <property type="project" value="UniProtKB-UniRule"/>
</dbReference>
<gene>
    <name evidence="7" type="primary">ftsB</name>
    <name evidence="8" type="ORF">CWI83_02795</name>
</gene>
<dbReference type="HAMAP" id="MF_00599">
    <property type="entry name" value="FtsB"/>
    <property type="match status" value="1"/>
</dbReference>
<keyword evidence="5 7" id="KW-0472">Membrane</keyword>
<proteinExistence type="inferred from homology"/>
<accession>A0A432ZNK5</accession>
<dbReference type="PANTHER" id="PTHR37485:SF1">
    <property type="entry name" value="CELL DIVISION PROTEIN FTSB"/>
    <property type="match status" value="1"/>
</dbReference>
<dbReference type="AlphaFoldDB" id="A0A432ZNK5"/>
<keyword evidence="6 7" id="KW-0131">Cell cycle</keyword>
<evidence type="ECO:0000256" key="4">
    <source>
        <dbReference type="ARBA" id="ARBA00022989"/>
    </source>
</evidence>
<feature type="topological domain" description="Periplasmic" evidence="7">
    <location>
        <begin position="22"/>
        <end position="95"/>
    </location>
</feature>
<dbReference type="InterPro" id="IPR007060">
    <property type="entry name" value="FtsL/DivIC"/>
</dbReference>
<dbReference type="RefSeq" id="WP_126825401.1">
    <property type="nucleotide sequence ID" value="NZ_PIQG01000001.1"/>
</dbReference>
<evidence type="ECO:0000256" key="7">
    <source>
        <dbReference type="HAMAP-Rule" id="MF_00599"/>
    </source>
</evidence>
<evidence type="ECO:0000256" key="5">
    <source>
        <dbReference type="ARBA" id="ARBA00023136"/>
    </source>
</evidence>
<keyword evidence="3 7" id="KW-0812">Transmembrane</keyword>
<evidence type="ECO:0000256" key="6">
    <source>
        <dbReference type="ARBA" id="ARBA00023306"/>
    </source>
</evidence>
<feature type="topological domain" description="Cytoplasmic" evidence="7">
    <location>
        <begin position="1"/>
        <end position="3"/>
    </location>
</feature>
<comment type="similarity">
    <text evidence="7">Belongs to the FtsB family.</text>
</comment>
<dbReference type="GO" id="GO:0005886">
    <property type="term" value="C:plasma membrane"/>
    <property type="evidence" value="ECO:0007669"/>
    <property type="project" value="UniProtKB-SubCell"/>
</dbReference>
<name>A0A432ZNK5_9GAMM</name>
<sequence>MRLLKLVFLCILIALQYRLWFGKNSLPDYWRMQQEVLRQAEANERLAQRNQVLIADIADLREGDTALEERARNELGLIKREETFFRLVPIKPDSK</sequence>
<dbReference type="NCBIfam" id="NF002058">
    <property type="entry name" value="PRK00888.1"/>
    <property type="match status" value="1"/>
</dbReference>
<comment type="function">
    <text evidence="7">Essential cell division protein. May link together the upstream cell division proteins, which are predominantly cytoplasmic, with the downstream cell division proteins, which are predominantly periplasmic.</text>
</comment>
<keyword evidence="4 7" id="KW-1133">Transmembrane helix</keyword>
<evidence type="ECO:0000256" key="2">
    <source>
        <dbReference type="ARBA" id="ARBA00022618"/>
    </source>
</evidence>
<dbReference type="GO" id="GO:0032153">
    <property type="term" value="C:cell division site"/>
    <property type="evidence" value="ECO:0007669"/>
    <property type="project" value="UniProtKB-UniRule"/>
</dbReference>
<comment type="subunit">
    <text evidence="7">Part of a complex composed of FtsB, FtsL and FtsQ.</text>
</comment>
<evidence type="ECO:0000256" key="3">
    <source>
        <dbReference type="ARBA" id="ARBA00022692"/>
    </source>
</evidence>
<evidence type="ECO:0000256" key="1">
    <source>
        <dbReference type="ARBA" id="ARBA00022475"/>
    </source>
</evidence>
<comment type="subcellular location">
    <subcellularLocation>
        <location evidence="7">Cell inner membrane</location>
        <topology evidence="7">Single-pass type II membrane protein</topology>
    </subcellularLocation>
    <text evidence="7">Localizes to the division septum.</text>
</comment>
<dbReference type="Pfam" id="PF04977">
    <property type="entry name" value="DivIC"/>
    <property type="match status" value="1"/>
</dbReference>
<dbReference type="Proteomes" id="UP000288279">
    <property type="component" value="Unassembled WGS sequence"/>
</dbReference>
<dbReference type="GO" id="GO:0030428">
    <property type="term" value="C:cell septum"/>
    <property type="evidence" value="ECO:0007669"/>
    <property type="project" value="TreeGrafter"/>
</dbReference>
<keyword evidence="2 7" id="KW-0132">Cell division</keyword>
<organism evidence="8 9">
    <name type="scientific">Pseudidiomarina taiwanensis</name>
    <dbReference type="NCBI Taxonomy" id="337250"/>
    <lineage>
        <taxon>Bacteria</taxon>
        <taxon>Pseudomonadati</taxon>
        <taxon>Pseudomonadota</taxon>
        <taxon>Gammaproteobacteria</taxon>
        <taxon>Alteromonadales</taxon>
        <taxon>Idiomarinaceae</taxon>
        <taxon>Pseudidiomarina</taxon>
    </lineage>
</organism>
<protein>
    <recommendedName>
        <fullName evidence="7">Cell division protein FtsB</fullName>
    </recommendedName>
</protein>
<dbReference type="InterPro" id="IPR023081">
    <property type="entry name" value="Cell_div_FtsB"/>
</dbReference>